<dbReference type="InParanoid" id="A0A3N4L0X3"/>
<organism evidence="2 3">
    <name type="scientific">Morchella conica CCBAS932</name>
    <dbReference type="NCBI Taxonomy" id="1392247"/>
    <lineage>
        <taxon>Eukaryota</taxon>
        <taxon>Fungi</taxon>
        <taxon>Dikarya</taxon>
        <taxon>Ascomycota</taxon>
        <taxon>Pezizomycotina</taxon>
        <taxon>Pezizomycetes</taxon>
        <taxon>Pezizales</taxon>
        <taxon>Morchellaceae</taxon>
        <taxon>Morchella</taxon>
    </lineage>
</organism>
<proteinExistence type="predicted"/>
<evidence type="ECO:0000313" key="2">
    <source>
        <dbReference type="EMBL" id="RPB14211.1"/>
    </source>
</evidence>
<dbReference type="OrthoDB" id="66144at2759"/>
<protein>
    <submittedName>
        <fullName evidence="2">Uncharacterized protein</fullName>
    </submittedName>
</protein>
<dbReference type="EMBL" id="ML119119">
    <property type="protein sequence ID" value="RPB14211.1"/>
    <property type="molecule type" value="Genomic_DNA"/>
</dbReference>
<keyword evidence="3" id="KW-1185">Reference proteome</keyword>
<accession>A0A3N4L0X3</accession>
<evidence type="ECO:0000313" key="3">
    <source>
        <dbReference type="Proteomes" id="UP000277580"/>
    </source>
</evidence>
<feature type="compositionally biased region" description="Low complexity" evidence="1">
    <location>
        <begin position="115"/>
        <end position="135"/>
    </location>
</feature>
<feature type="compositionally biased region" description="Polar residues" evidence="1">
    <location>
        <begin position="1"/>
        <end position="24"/>
    </location>
</feature>
<feature type="region of interest" description="Disordered" evidence="1">
    <location>
        <begin position="1"/>
        <end position="44"/>
    </location>
</feature>
<dbReference type="AlphaFoldDB" id="A0A3N4L0X3"/>
<reference evidence="2 3" key="1">
    <citation type="journal article" date="2018" name="Nat. Ecol. Evol.">
        <title>Pezizomycetes genomes reveal the molecular basis of ectomycorrhizal truffle lifestyle.</title>
        <authorList>
            <person name="Murat C."/>
            <person name="Payen T."/>
            <person name="Noel B."/>
            <person name="Kuo A."/>
            <person name="Morin E."/>
            <person name="Chen J."/>
            <person name="Kohler A."/>
            <person name="Krizsan K."/>
            <person name="Balestrini R."/>
            <person name="Da Silva C."/>
            <person name="Montanini B."/>
            <person name="Hainaut M."/>
            <person name="Levati E."/>
            <person name="Barry K.W."/>
            <person name="Belfiori B."/>
            <person name="Cichocki N."/>
            <person name="Clum A."/>
            <person name="Dockter R.B."/>
            <person name="Fauchery L."/>
            <person name="Guy J."/>
            <person name="Iotti M."/>
            <person name="Le Tacon F."/>
            <person name="Lindquist E.A."/>
            <person name="Lipzen A."/>
            <person name="Malagnac F."/>
            <person name="Mello A."/>
            <person name="Molinier V."/>
            <person name="Miyauchi S."/>
            <person name="Poulain J."/>
            <person name="Riccioni C."/>
            <person name="Rubini A."/>
            <person name="Sitrit Y."/>
            <person name="Splivallo R."/>
            <person name="Traeger S."/>
            <person name="Wang M."/>
            <person name="Zifcakova L."/>
            <person name="Wipf D."/>
            <person name="Zambonelli A."/>
            <person name="Paolocci F."/>
            <person name="Nowrousian M."/>
            <person name="Ottonello S."/>
            <person name="Baldrian P."/>
            <person name="Spatafora J.W."/>
            <person name="Henrissat B."/>
            <person name="Nagy L.G."/>
            <person name="Aury J.M."/>
            <person name="Wincker P."/>
            <person name="Grigoriev I.V."/>
            <person name="Bonfante P."/>
            <person name="Martin F.M."/>
        </authorList>
    </citation>
    <scope>NUCLEOTIDE SEQUENCE [LARGE SCALE GENOMIC DNA]</scope>
    <source>
        <strain evidence="2 3">CCBAS932</strain>
    </source>
</reference>
<evidence type="ECO:0000256" key="1">
    <source>
        <dbReference type="SAM" id="MobiDB-lite"/>
    </source>
</evidence>
<dbReference type="Proteomes" id="UP000277580">
    <property type="component" value="Unassembled WGS sequence"/>
</dbReference>
<name>A0A3N4L0X3_9PEZI</name>
<gene>
    <name evidence="2" type="ORF">P167DRAFT_552702</name>
</gene>
<feature type="compositionally biased region" description="Pro residues" evidence="1">
    <location>
        <begin position="97"/>
        <end position="114"/>
    </location>
</feature>
<sequence>MMRASEPQTSDLKPSTSNLRSQAFNLKPPIYTRPQTSAHTSARLLRHPKMSVSFRDAYTTHGVDNYYTLVANTYKNPHEPGVQKALRQILESIVPGKPSPPPLLPLPPPTPPRSTRPSSTNTTTHHPQSTPPSRSGEATLTAAHWFSLRRPSYRLLTSAHDPFTASLYTTRTGGRPCGTQSFRDIQTGGLAVSPGRSSSKNDVVVCSFALHLCPVSEVWGLLYTLSCECRWLVVLAPHKRPEVGTEHGWERVGKEVCVERVRGRLFRSLNFEDVEEVEVEEGKEEKAGVEEERAEKEERVFSQDEQCKCLISL</sequence>
<feature type="region of interest" description="Disordered" evidence="1">
    <location>
        <begin position="93"/>
        <end position="137"/>
    </location>
</feature>